<evidence type="ECO:0000313" key="3">
    <source>
        <dbReference type="Proteomes" id="UP000204095"/>
    </source>
</evidence>
<feature type="compositionally biased region" description="Polar residues" evidence="1">
    <location>
        <begin position="77"/>
        <end position="95"/>
    </location>
</feature>
<dbReference type="GeneID" id="5469778"/>
<sequence>MQRRITMYIGCVNMSSVFEQHADDVCVFCKMQWCVSIGIFRGNISFLCNERKHGDHIVIPNGLVKPHYHTPGKNYLSLHNHTHSTSIGPSKSRGSLQPRDIATVSRTLRSAAGRRDTNFAAASRPSRANTTGSMDPRPAVPNGMRAHSSSRRARPDSIRTASVSTHSW</sequence>
<proteinExistence type="predicted"/>
<dbReference type="KEGG" id="vg:5469778"/>
<evidence type="ECO:0000313" key="2">
    <source>
        <dbReference type="EMBL" id="ABT16119.1"/>
    </source>
</evidence>
<feature type="region of interest" description="Disordered" evidence="1">
    <location>
        <begin position="74"/>
        <end position="168"/>
    </location>
</feature>
<organismHost>
    <name type="scientific">Paramecium bursaria</name>
    <dbReference type="NCBI Taxonomy" id="74790"/>
</organismHost>
<dbReference type="Proteomes" id="UP000204095">
    <property type="component" value="Segment"/>
</dbReference>
<dbReference type="RefSeq" id="YP_001426466.1">
    <property type="nucleotide sequence ID" value="NC_008603.1"/>
</dbReference>
<name>A7J8I8_PBCVF</name>
<organism evidence="2 3">
    <name type="scientific">Paramecium bursaria Chlorella virus FR483</name>
    <name type="common">PBCV-FR483</name>
    <dbReference type="NCBI Taxonomy" id="399781"/>
    <lineage>
        <taxon>Viruses</taxon>
        <taxon>Varidnaviria</taxon>
        <taxon>Bamfordvirae</taxon>
        <taxon>Nucleocytoviricota</taxon>
        <taxon>Megaviricetes</taxon>
        <taxon>Algavirales</taxon>
        <taxon>Phycodnaviridae</taxon>
        <taxon>Chlorovirus</taxon>
        <taxon>Chlorovirus conductrix</taxon>
        <taxon>Paramecium bursaria Chlorella virus A1</taxon>
    </lineage>
</organism>
<gene>
    <name evidence="2" type="primary">n834R</name>
    <name evidence="2" type="ORF">FR483_n834R</name>
</gene>
<feature type="compositionally biased region" description="Polar residues" evidence="1">
    <location>
        <begin position="159"/>
        <end position="168"/>
    </location>
</feature>
<evidence type="ECO:0000256" key="1">
    <source>
        <dbReference type="SAM" id="MobiDB-lite"/>
    </source>
</evidence>
<protein>
    <submittedName>
        <fullName evidence="2">Uncharacterized protein n834R</fullName>
    </submittedName>
</protein>
<dbReference type="EMBL" id="DQ890022">
    <property type="protein sequence ID" value="ABT16119.1"/>
    <property type="molecule type" value="Genomic_DNA"/>
</dbReference>
<reference evidence="2 3" key="1">
    <citation type="journal article" date="2007" name="Virology">
        <title>Sequence and annotation of the 314-kb MT325 and the 321-kb FR483 viruses that infect Chlorella Pbi.</title>
        <authorList>
            <person name="Fitzgerald L.A."/>
            <person name="Graves M.V."/>
            <person name="Li X."/>
            <person name="Feldblyum T."/>
            <person name="Hartigan J."/>
            <person name="Van Etten J.L."/>
        </authorList>
    </citation>
    <scope>NUCLEOTIDE SEQUENCE [LARGE SCALE GENOMIC DNA]</scope>
    <source>
        <strain evidence="2 3">FR483</strain>
    </source>
</reference>
<accession>A7J8I8</accession>